<organism evidence="7 8">
    <name type="scientific">Phytohabitans aurantiacus</name>
    <dbReference type="NCBI Taxonomy" id="3016789"/>
    <lineage>
        <taxon>Bacteria</taxon>
        <taxon>Bacillati</taxon>
        <taxon>Actinomycetota</taxon>
        <taxon>Actinomycetes</taxon>
        <taxon>Micromonosporales</taxon>
        <taxon>Micromonosporaceae</taxon>
    </lineage>
</organism>
<evidence type="ECO:0000259" key="5">
    <source>
        <dbReference type="PROSITE" id="PS50975"/>
    </source>
</evidence>
<dbReference type="Pfam" id="PF18130">
    <property type="entry name" value="ATPgrasp_N"/>
    <property type="match status" value="1"/>
</dbReference>
<dbReference type="Gene3D" id="3.30.470.20">
    <property type="entry name" value="ATP-grasp fold, B domain"/>
    <property type="match status" value="1"/>
</dbReference>
<dbReference type="PROSITE" id="PS50975">
    <property type="entry name" value="ATP_GRASP"/>
    <property type="match status" value="1"/>
</dbReference>
<feature type="domain" description="N-acetyltransferase" evidence="6">
    <location>
        <begin position="443"/>
        <end position="594"/>
    </location>
</feature>
<dbReference type="RefSeq" id="WP_281904368.1">
    <property type="nucleotide sequence ID" value="NZ_BSDI01000068.1"/>
</dbReference>
<evidence type="ECO:0000256" key="3">
    <source>
        <dbReference type="ARBA" id="ARBA00022840"/>
    </source>
</evidence>
<dbReference type="PANTHER" id="PTHR43585">
    <property type="entry name" value="FUMIPYRROLE BIOSYNTHESIS PROTEIN C"/>
    <property type="match status" value="1"/>
</dbReference>
<evidence type="ECO:0000256" key="4">
    <source>
        <dbReference type="PROSITE-ProRule" id="PRU00409"/>
    </source>
</evidence>
<dbReference type="Gene3D" id="3.40.50.20">
    <property type="match status" value="1"/>
</dbReference>
<dbReference type="PANTHER" id="PTHR43585:SF2">
    <property type="entry name" value="ATP-GRASP ENZYME FSQD"/>
    <property type="match status" value="1"/>
</dbReference>
<dbReference type="Gene3D" id="3.40.630.30">
    <property type="match status" value="1"/>
</dbReference>
<name>A0ABQ5R988_9ACTN</name>
<dbReference type="Pfam" id="PF13535">
    <property type="entry name" value="ATP-grasp_4"/>
    <property type="match status" value="1"/>
</dbReference>
<accession>A0ABQ5R988</accession>
<dbReference type="CDD" id="cd04301">
    <property type="entry name" value="NAT_SF"/>
    <property type="match status" value="1"/>
</dbReference>
<dbReference type="InterPro" id="IPR000182">
    <property type="entry name" value="GNAT_dom"/>
</dbReference>
<feature type="domain" description="ATP-grasp" evidence="5">
    <location>
        <begin position="116"/>
        <end position="319"/>
    </location>
</feature>
<evidence type="ECO:0000313" key="7">
    <source>
        <dbReference type="EMBL" id="GLI02707.1"/>
    </source>
</evidence>
<dbReference type="InterPro" id="IPR040570">
    <property type="entry name" value="LAL_C2"/>
</dbReference>
<reference evidence="7" key="1">
    <citation type="submission" date="2022-12" db="EMBL/GenBank/DDBJ databases">
        <title>New Phytohabitans aurantiacus sp. RD004123 nov., an actinomycete isolated from soil.</title>
        <authorList>
            <person name="Triningsih D.W."/>
            <person name="Harunari E."/>
            <person name="Igarashi Y."/>
        </authorList>
    </citation>
    <scope>NUCLEOTIDE SEQUENCE</scope>
    <source>
        <strain evidence="7">RD004123</strain>
    </source>
</reference>
<evidence type="ECO:0000256" key="2">
    <source>
        <dbReference type="ARBA" id="ARBA00022741"/>
    </source>
</evidence>
<keyword evidence="8" id="KW-1185">Reference proteome</keyword>
<evidence type="ECO:0000313" key="8">
    <source>
        <dbReference type="Proteomes" id="UP001144280"/>
    </source>
</evidence>
<sequence>MDQQILFVLGARNCIPSDPLAAAHRMGYRSLVFTPRTPSCSEADLDLIDRLERVHMLRPEEALELARKFHAEQPIAAVVAYEEDATVLAAHLAKDLGLPAHPVEAAEAAMDKPTMKARFVAAGVPSADFIVAADEDDAVRWAGKVGYPVVVKPCRGSASQGVIRADDETELRTAYRRLRRIVRDYGMDNGGRPHRMQLVERYLSGGEISVELLLQRGQAQVTAVFEKPRPLIGPFFEETIYMTPARLAPGRQREVEELAIRAASALGLYHGLAHCEIRLTEAGPYVLEIAGRLLGGVCSKAFRDRLGDDIHPFLFRLAMGEPVTLPTTAPDAPVSAAMMLPVPAEGRLVALHGVEQAQRVPGIREVVVTGQPGDAIVPFPEQTAYPIGFLWASGPTHEAVEDALARASATISVELTPLGCDYWERALDERDAAYQPPAGTTISRVFELPPQEARQRAISYLAAGVFDELPAAEASRAAGRLLDEEGCRGEPVWIQLDDKALCLGFADGQTGYLCCAAVLPEHRSRGIGTILFRAQLAELARRGCTRVVSETDPRLPLSPPTLERVGFTRIPDAACQDPIRVHSCGLAPMVHDGR</sequence>
<keyword evidence="2 4" id="KW-0547">Nucleotide-binding</keyword>
<dbReference type="InterPro" id="IPR016181">
    <property type="entry name" value="Acyl_CoA_acyltransferase"/>
</dbReference>
<dbReference type="Proteomes" id="UP001144280">
    <property type="component" value="Unassembled WGS sequence"/>
</dbReference>
<evidence type="ECO:0000259" key="6">
    <source>
        <dbReference type="PROSITE" id="PS51186"/>
    </source>
</evidence>
<evidence type="ECO:0008006" key="9">
    <source>
        <dbReference type="Google" id="ProtNLM"/>
    </source>
</evidence>
<gene>
    <name evidence="7" type="ORF">Pa4123_79850</name>
</gene>
<dbReference type="EMBL" id="BSDI01000068">
    <property type="protein sequence ID" value="GLI02707.1"/>
    <property type="molecule type" value="Genomic_DNA"/>
</dbReference>
<dbReference type="Pfam" id="PF00583">
    <property type="entry name" value="Acetyltransf_1"/>
    <property type="match status" value="1"/>
</dbReference>
<proteinExistence type="predicted"/>
<dbReference type="PROSITE" id="PS51186">
    <property type="entry name" value="GNAT"/>
    <property type="match status" value="1"/>
</dbReference>
<protein>
    <recommendedName>
        <fullName evidence="9">GNAT family N-acetyltransferase</fullName>
    </recommendedName>
</protein>
<dbReference type="SUPFAM" id="SSF56059">
    <property type="entry name" value="Glutathione synthetase ATP-binding domain-like"/>
    <property type="match status" value="1"/>
</dbReference>
<dbReference type="Pfam" id="PF18603">
    <property type="entry name" value="LAL_C2"/>
    <property type="match status" value="1"/>
</dbReference>
<dbReference type="SMART" id="SM01209">
    <property type="entry name" value="GARS_A"/>
    <property type="match status" value="1"/>
</dbReference>
<comment type="caution">
    <text evidence="7">The sequence shown here is derived from an EMBL/GenBank/DDBJ whole genome shotgun (WGS) entry which is preliminary data.</text>
</comment>
<dbReference type="SUPFAM" id="SSF55729">
    <property type="entry name" value="Acyl-CoA N-acyltransferases (Nat)"/>
    <property type="match status" value="1"/>
</dbReference>
<dbReference type="InterPro" id="IPR052032">
    <property type="entry name" value="ATP-dep_AA_Ligase"/>
</dbReference>
<dbReference type="InterPro" id="IPR011761">
    <property type="entry name" value="ATP-grasp"/>
</dbReference>
<keyword evidence="3 4" id="KW-0067">ATP-binding</keyword>
<keyword evidence="1" id="KW-0436">Ligase</keyword>
<dbReference type="InterPro" id="IPR041472">
    <property type="entry name" value="BL00235/CARNS1_N"/>
</dbReference>
<evidence type="ECO:0000256" key="1">
    <source>
        <dbReference type="ARBA" id="ARBA00022598"/>
    </source>
</evidence>